<dbReference type="PANTHER" id="PTHR12526">
    <property type="entry name" value="GLYCOSYLTRANSFERASE"/>
    <property type="match status" value="1"/>
</dbReference>
<dbReference type="PANTHER" id="PTHR12526:SF630">
    <property type="entry name" value="GLYCOSYLTRANSFERASE"/>
    <property type="match status" value="1"/>
</dbReference>
<protein>
    <submittedName>
        <fullName evidence="1">D-inositol 3-phosphate glycosyltransferase</fullName>
    </submittedName>
</protein>
<dbReference type="Pfam" id="PF20706">
    <property type="entry name" value="GT4-conflict"/>
    <property type="match status" value="1"/>
</dbReference>
<sequence length="355" mass="38963">MSRMMTPEDCSSLASSRNLKVTLLISESGSSTGGLSIINLELAIQLAKRDNVEVCMYFPRFSDEDKNAAADCRISLLKAKERARFNDPIDWLAFIPRDQQMDVVIGHWIHLRRQVPLIKETHPECKWVQVVHTDPEELGMFKTYPDPTAKGEKKHETAVKLCQEADQVVAVGPKLTAAFARYLRSCGDVLNLTSGIFSEFAGLNEATKERKVFHVFLFGHGDDEDFQLKGYDIAAQAASMLNKPLKRLFVGAPHGKEEEVKATFLDKGISCSQLIVRSANERKQLAQQFCQADLVIMPSRTEGLGLAALEPLSAGPPVLVSGNSGLGESLEEVLFGTNVVVKSEDPKAKGNSGSS</sequence>
<reference evidence="1" key="2">
    <citation type="journal article" date="2023" name="Science">
        <title>Genomic signatures of disease resistance in endangered staghorn corals.</title>
        <authorList>
            <person name="Vollmer S.V."/>
            <person name="Selwyn J.D."/>
            <person name="Despard B.A."/>
            <person name="Roesel C.L."/>
        </authorList>
    </citation>
    <scope>NUCLEOTIDE SEQUENCE</scope>
    <source>
        <strain evidence="1">K2</strain>
    </source>
</reference>
<reference evidence="1" key="1">
    <citation type="journal article" date="2023" name="G3 (Bethesda)">
        <title>Whole genome assembly and annotation of the endangered Caribbean coral Acropora cervicornis.</title>
        <authorList>
            <person name="Selwyn J.D."/>
            <person name="Vollmer S.V."/>
        </authorList>
    </citation>
    <scope>NUCLEOTIDE SEQUENCE</scope>
    <source>
        <strain evidence="1">K2</strain>
    </source>
</reference>
<comment type="caution">
    <text evidence="1">The sequence shown here is derived from an EMBL/GenBank/DDBJ whole genome shotgun (WGS) entry which is preliminary data.</text>
</comment>
<dbReference type="Proteomes" id="UP001249851">
    <property type="component" value="Unassembled WGS sequence"/>
</dbReference>
<dbReference type="EMBL" id="JARQWQ010000279">
    <property type="protein sequence ID" value="KAK2546790.1"/>
    <property type="molecule type" value="Genomic_DNA"/>
</dbReference>
<gene>
    <name evidence="1" type="ORF">P5673_033558</name>
</gene>
<evidence type="ECO:0000313" key="1">
    <source>
        <dbReference type="EMBL" id="KAK2546790.1"/>
    </source>
</evidence>
<accession>A0AAD9PQ03</accession>
<name>A0AAD9PQ03_ACRCE</name>
<proteinExistence type="predicted"/>
<dbReference type="Gene3D" id="3.40.50.2000">
    <property type="entry name" value="Glycogen Phosphorylase B"/>
    <property type="match status" value="2"/>
</dbReference>
<dbReference type="SUPFAM" id="SSF53756">
    <property type="entry name" value="UDP-Glycosyltransferase/glycogen phosphorylase"/>
    <property type="match status" value="1"/>
</dbReference>
<organism evidence="1 2">
    <name type="scientific">Acropora cervicornis</name>
    <name type="common">Staghorn coral</name>
    <dbReference type="NCBI Taxonomy" id="6130"/>
    <lineage>
        <taxon>Eukaryota</taxon>
        <taxon>Metazoa</taxon>
        <taxon>Cnidaria</taxon>
        <taxon>Anthozoa</taxon>
        <taxon>Hexacorallia</taxon>
        <taxon>Scleractinia</taxon>
        <taxon>Astrocoeniina</taxon>
        <taxon>Acroporidae</taxon>
        <taxon>Acropora</taxon>
    </lineage>
</organism>
<dbReference type="AlphaFoldDB" id="A0AAD9PQ03"/>
<dbReference type="CDD" id="cd03801">
    <property type="entry name" value="GT4_PimA-like"/>
    <property type="match status" value="1"/>
</dbReference>
<evidence type="ECO:0000313" key="2">
    <source>
        <dbReference type="Proteomes" id="UP001249851"/>
    </source>
</evidence>
<keyword evidence="2" id="KW-1185">Reference proteome</keyword>